<evidence type="ECO:0000313" key="2">
    <source>
        <dbReference type="EMBL" id="KAJ2936271.1"/>
    </source>
</evidence>
<feature type="non-terminal residue" evidence="2">
    <location>
        <position position="111"/>
    </location>
</feature>
<dbReference type="OrthoDB" id="10413233at2759"/>
<dbReference type="AlphaFoldDB" id="A0A9W8JK93"/>
<proteinExistence type="predicted"/>
<accession>A0A9W8JK93</accession>
<comment type="caution">
    <text evidence="2">The sequence shown here is derived from an EMBL/GenBank/DDBJ whole genome shotgun (WGS) entry which is preliminary data.</text>
</comment>
<feature type="region of interest" description="Disordered" evidence="1">
    <location>
        <begin position="85"/>
        <end position="111"/>
    </location>
</feature>
<sequence length="111" mass="12418">MEDSSGVPGSVCTALGLSSTKLRVLQDLVRQHVQTDFKQHVPFSKQTQKVIDEIIARVPEIRLEEQKKALKQLLRLESIAFNRDATPNQAAPASYRHDEDTDSPLSDCESD</sequence>
<gene>
    <name evidence="2" type="ORF">H1R20_g821</name>
</gene>
<organism evidence="2 3">
    <name type="scientific">Candolleomyces eurysporus</name>
    <dbReference type="NCBI Taxonomy" id="2828524"/>
    <lineage>
        <taxon>Eukaryota</taxon>
        <taxon>Fungi</taxon>
        <taxon>Dikarya</taxon>
        <taxon>Basidiomycota</taxon>
        <taxon>Agaricomycotina</taxon>
        <taxon>Agaricomycetes</taxon>
        <taxon>Agaricomycetidae</taxon>
        <taxon>Agaricales</taxon>
        <taxon>Agaricineae</taxon>
        <taxon>Psathyrellaceae</taxon>
        <taxon>Candolleomyces</taxon>
    </lineage>
</organism>
<dbReference type="Proteomes" id="UP001140091">
    <property type="component" value="Unassembled WGS sequence"/>
</dbReference>
<evidence type="ECO:0000313" key="3">
    <source>
        <dbReference type="Proteomes" id="UP001140091"/>
    </source>
</evidence>
<name>A0A9W8JK93_9AGAR</name>
<dbReference type="EMBL" id="JANBPK010000117">
    <property type="protein sequence ID" value="KAJ2936271.1"/>
    <property type="molecule type" value="Genomic_DNA"/>
</dbReference>
<keyword evidence="3" id="KW-1185">Reference proteome</keyword>
<evidence type="ECO:0000256" key="1">
    <source>
        <dbReference type="SAM" id="MobiDB-lite"/>
    </source>
</evidence>
<reference evidence="2" key="1">
    <citation type="submission" date="2022-06" db="EMBL/GenBank/DDBJ databases">
        <title>Genome Sequence of Candolleomyces eurysporus.</title>
        <authorList>
            <person name="Buettner E."/>
        </authorList>
    </citation>
    <scope>NUCLEOTIDE SEQUENCE</scope>
    <source>
        <strain evidence="2">VTCC 930004</strain>
    </source>
</reference>
<protein>
    <submittedName>
        <fullName evidence="2">Uncharacterized protein</fullName>
    </submittedName>
</protein>